<dbReference type="RefSeq" id="WP_170182390.1">
    <property type="nucleotide sequence ID" value="NZ_VFQE01000001.1"/>
</dbReference>
<evidence type="ECO:0000313" key="2">
    <source>
        <dbReference type="EMBL" id="TQN42564.1"/>
    </source>
</evidence>
<dbReference type="InterPro" id="IPR052509">
    <property type="entry name" value="Metal_resp_DNA-bind_regulator"/>
</dbReference>
<evidence type="ECO:0000259" key="1">
    <source>
        <dbReference type="Pfam" id="PF03551"/>
    </source>
</evidence>
<dbReference type="InterPro" id="IPR005149">
    <property type="entry name" value="Tscrpt_reg_PadR_N"/>
</dbReference>
<dbReference type="Proteomes" id="UP000319865">
    <property type="component" value="Unassembled WGS sequence"/>
</dbReference>
<dbReference type="SUPFAM" id="SSF46785">
    <property type="entry name" value="Winged helix' DNA-binding domain"/>
    <property type="match status" value="1"/>
</dbReference>
<reference evidence="2 3" key="1">
    <citation type="submission" date="2019-06" db="EMBL/GenBank/DDBJ databases">
        <title>Sequencing the genomes of 1000 actinobacteria strains.</title>
        <authorList>
            <person name="Klenk H.-P."/>
        </authorList>
    </citation>
    <scope>NUCLEOTIDE SEQUENCE [LARGE SCALE GENOMIC DNA]</scope>
    <source>
        <strain evidence="2 3">DSM 46837</strain>
    </source>
</reference>
<dbReference type="Gene3D" id="1.10.10.10">
    <property type="entry name" value="Winged helix-like DNA-binding domain superfamily/Winged helix DNA-binding domain"/>
    <property type="match status" value="1"/>
</dbReference>
<gene>
    <name evidence="2" type="ORF">FHU33_1968</name>
</gene>
<dbReference type="InterPro" id="IPR036388">
    <property type="entry name" value="WH-like_DNA-bd_sf"/>
</dbReference>
<dbReference type="AlphaFoldDB" id="A0A543PEP5"/>
<proteinExistence type="predicted"/>
<name>A0A543PEP5_9ACTN</name>
<sequence>MTRTPPEEVAVGLPRNYLRPCLLLLLAEGTSHGYELLEQVAALGLDRVDPGGLYRSLRAMDEEGLVRSTWQPSTTGPARRTYELTDEGREWLHAVAGSLAEFARSLDVYRRRYEALALDASQART</sequence>
<comment type="caution">
    <text evidence="2">The sequence shown here is derived from an EMBL/GenBank/DDBJ whole genome shotgun (WGS) entry which is preliminary data.</text>
</comment>
<evidence type="ECO:0000313" key="3">
    <source>
        <dbReference type="Proteomes" id="UP000319865"/>
    </source>
</evidence>
<protein>
    <submittedName>
        <fullName evidence="2">Poly-beta-hydroxybutyrate-responsive repressor</fullName>
    </submittedName>
</protein>
<dbReference type="Pfam" id="PF03551">
    <property type="entry name" value="PadR"/>
    <property type="match status" value="1"/>
</dbReference>
<organism evidence="2 3">
    <name type="scientific">Blastococcus colisei</name>
    <dbReference type="NCBI Taxonomy" id="1564162"/>
    <lineage>
        <taxon>Bacteria</taxon>
        <taxon>Bacillati</taxon>
        <taxon>Actinomycetota</taxon>
        <taxon>Actinomycetes</taxon>
        <taxon>Geodermatophilales</taxon>
        <taxon>Geodermatophilaceae</taxon>
        <taxon>Blastococcus</taxon>
    </lineage>
</organism>
<dbReference type="EMBL" id="VFQE01000001">
    <property type="protein sequence ID" value="TQN42564.1"/>
    <property type="molecule type" value="Genomic_DNA"/>
</dbReference>
<dbReference type="PANTHER" id="PTHR33169">
    <property type="entry name" value="PADR-FAMILY TRANSCRIPTIONAL REGULATOR"/>
    <property type="match status" value="1"/>
</dbReference>
<feature type="domain" description="Transcription regulator PadR N-terminal" evidence="1">
    <location>
        <begin position="22"/>
        <end position="93"/>
    </location>
</feature>
<accession>A0A543PEP5</accession>
<keyword evidence="3" id="KW-1185">Reference proteome</keyword>
<dbReference type="InterPro" id="IPR036390">
    <property type="entry name" value="WH_DNA-bd_sf"/>
</dbReference>
<dbReference type="PANTHER" id="PTHR33169:SF14">
    <property type="entry name" value="TRANSCRIPTIONAL REGULATOR RV3488"/>
    <property type="match status" value="1"/>
</dbReference>